<dbReference type="Pfam" id="PF01596">
    <property type="entry name" value="Methyltransf_3"/>
    <property type="match status" value="1"/>
</dbReference>
<dbReference type="CDD" id="cd02440">
    <property type="entry name" value="AdoMet_MTases"/>
    <property type="match status" value="1"/>
</dbReference>
<evidence type="ECO:0000256" key="3">
    <source>
        <dbReference type="ARBA" id="ARBA00022691"/>
    </source>
</evidence>
<keyword evidence="5" id="KW-1185">Reference proteome</keyword>
<dbReference type="Proteomes" id="UP001172778">
    <property type="component" value="Unassembled WGS sequence"/>
</dbReference>
<dbReference type="GO" id="GO:0032259">
    <property type="term" value="P:methylation"/>
    <property type="evidence" value="ECO:0007669"/>
    <property type="project" value="UniProtKB-KW"/>
</dbReference>
<keyword evidence="1 4" id="KW-0489">Methyltransferase</keyword>
<dbReference type="EMBL" id="JARRAF010000028">
    <property type="protein sequence ID" value="MDK2125983.1"/>
    <property type="molecule type" value="Genomic_DNA"/>
</dbReference>
<evidence type="ECO:0000256" key="1">
    <source>
        <dbReference type="ARBA" id="ARBA00022603"/>
    </source>
</evidence>
<keyword evidence="3" id="KW-0949">S-adenosyl-L-methionine</keyword>
<reference evidence="4" key="1">
    <citation type="submission" date="2023-03" db="EMBL/GenBank/DDBJ databases">
        <title>Chitinimonas shenzhenensis gen. nov., sp. nov., a novel member of family Burkholderiaceae isolated from activated sludge collected in Shen Zhen, China.</title>
        <authorList>
            <person name="Wang X."/>
        </authorList>
    </citation>
    <scope>NUCLEOTIDE SEQUENCE</scope>
    <source>
        <strain evidence="4">DQS-5</strain>
    </source>
</reference>
<dbReference type="EC" id="2.1.1.-" evidence="4"/>
<dbReference type="PROSITE" id="PS51682">
    <property type="entry name" value="SAM_OMT_I"/>
    <property type="match status" value="1"/>
</dbReference>
<organism evidence="4 5">
    <name type="scientific">Parachitinimonas caeni</name>
    <dbReference type="NCBI Taxonomy" id="3031301"/>
    <lineage>
        <taxon>Bacteria</taxon>
        <taxon>Pseudomonadati</taxon>
        <taxon>Pseudomonadota</taxon>
        <taxon>Betaproteobacteria</taxon>
        <taxon>Neisseriales</taxon>
        <taxon>Chitinibacteraceae</taxon>
        <taxon>Parachitinimonas</taxon>
    </lineage>
</organism>
<protein>
    <submittedName>
        <fullName evidence="4">O-methyltransferase</fullName>
        <ecNumber evidence="4">2.1.1.-</ecNumber>
    </submittedName>
</protein>
<proteinExistence type="predicted"/>
<keyword evidence="2 4" id="KW-0808">Transferase</keyword>
<evidence type="ECO:0000313" key="5">
    <source>
        <dbReference type="Proteomes" id="UP001172778"/>
    </source>
</evidence>
<accession>A0ABT7E0Z1</accession>
<evidence type="ECO:0000313" key="4">
    <source>
        <dbReference type="EMBL" id="MDK2125983.1"/>
    </source>
</evidence>
<dbReference type="InterPro" id="IPR029063">
    <property type="entry name" value="SAM-dependent_MTases_sf"/>
</dbReference>
<dbReference type="RefSeq" id="WP_284102298.1">
    <property type="nucleotide sequence ID" value="NZ_JARRAF010000028.1"/>
</dbReference>
<evidence type="ECO:0000256" key="2">
    <source>
        <dbReference type="ARBA" id="ARBA00022679"/>
    </source>
</evidence>
<comment type="caution">
    <text evidence="4">The sequence shown here is derived from an EMBL/GenBank/DDBJ whole genome shotgun (WGS) entry which is preliminary data.</text>
</comment>
<dbReference type="InterPro" id="IPR002935">
    <property type="entry name" value="SAM_O-MeTrfase"/>
</dbReference>
<name>A0ABT7E0Z1_9NEIS</name>
<dbReference type="SUPFAM" id="SSF53335">
    <property type="entry name" value="S-adenosyl-L-methionine-dependent methyltransferases"/>
    <property type="match status" value="1"/>
</dbReference>
<dbReference type="PANTHER" id="PTHR43167">
    <property type="entry name" value="PUTATIVE (AFU_ORTHOLOGUE AFUA_6G01830)-RELATED"/>
    <property type="match status" value="1"/>
</dbReference>
<dbReference type="PANTHER" id="PTHR43167:SF1">
    <property type="entry name" value="PUTATIVE (AFU_ORTHOLOGUE AFUA_6G01830)-RELATED"/>
    <property type="match status" value="1"/>
</dbReference>
<dbReference type="GO" id="GO:0008168">
    <property type="term" value="F:methyltransferase activity"/>
    <property type="evidence" value="ECO:0007669"/>
    <property type="project" value="UniProtKB-KW"/>
</dbReference>
<dbReference type="Gene3D" id="3.40.50.150">
    <property type="entry name" value="Vaccinia Virus protein VP39"/>
    <property type="match status" value="1"/>
</dbReference>
<sequence>MAISLNDFLAELYGFGQQNDREHTVRHERMLNITPETGAFLELLIRSSRPEQILEIGTSNGYSTIWLAKAAMAIGARLTTVECAEDKLALAQANFAECGLTGAIEVIHADAGAYLADLADGSIDFLFLDSERSEYSSWWPHLDRVLSRQGLLVVDNAISHQTELQSFMAAISADERFITSLIPIGNGEFTALKISQLALA</sequence>
<gene>
    <name evidence="4" type="ORF">PZA18_18225</name>
</gene>